<proteinExistence type="predicted"/>
<evidence type="ECO:0000313" key="3">
    <source>
        <dbReference type="EMBL" id="MFD2143142.1"/>
    </source>
</evidence>
<keyword evidence="1" id="KW-1133">Transmembrane helix</keyword>
<name>A0ABW4Z4J3_9HYPH</name>
<dbReference type="EMBL" id="JBHUHD010000001">
    <property type="protein sequence ID" value="MFD2143142.1"/>
    <property type="molecule type" value="Genomic_DNA"/>
</dbReference>
<evidence type="ECO:0000259" key="2">
    <source>
        <dbReference type="Pfam" id="PF04993"/>
    </source>
</evidence>
<dbReference type="PANTHER" id="PTHR36121:SF1">
    <property type="entry name" value="PROTEIN SXY"/>
    <property type="match status" value="1"/>
</dbReference>
<keyword evidence="1" id="KW-0812">Transmembrane</keyword>
<dbReference type="RefSeq" id="WP_213355831.1">
    <property type="nucleotide sequence ID" value="NZ_JAHBGB010000044.1"/>
</dbReference>
<dbReference type="Pfam" id="PF04993">
    <property type="entry name" value="TfoX_N"/>
    <property type="match status" value="1"/>
</dbReference>
<evidence type="ECO:0000256" key="1">
    <source>
        <dbReference type="SAM" id="Phobius"/>
    </source>
</evidence>
<dbReference type="SUPFAM" id="SSF159894">
    <property type="entry name" value="YgaC/TfoX-N like"/>
    <property type="match status" value="1"/>
</dbReference>
<comment type="caution">
    <text evidence="3">The sequence shown here is derived from an EMBL/GenBank/DDBJ whole genome shotgun (WGS) entry which is preliminary data.</text>
</comment>
<sequence>MDAETIEELLASFGPVRLKRMFSGLGVFADGLMMAIVIDGILYFKADEALAARLAARGSAPFAYDRRGRRVELGYWSAPEAALDDAEDLAGIARAALAVARRAPAKRPRAARRSAPAA</sequence>
<feature type="transmembrane region" description="Helical" evidence="1">
    <location>
        <begin position="22"/>
        <end position="44"/>
    </location>
</feature>
<gene>
    <name evidence="3" type="ORF">ACFSNC_22280</name>
</gene>
<evidence type="ECO:0000313" key="4">
    <source>
        <dbReference type="Proteomes" id="UP001597299"/>
    </source>
</evidence>
<dbReference type="PANTHER" id="PTHR36121">
    <property type="entry name" value="PROTEIN SXY"/>
    <property type="match status" value="1"/>
</dbReference>
<dbReference type="InterPro" id="IPR047525">
    <property type="entry name" value="TfoX-like"/>
</dbReference>
<keyword evidence="4" id="KW-1185">Reference proteome</keyword>
<accession>A0ABW4Z4J3</accession>
<feature type="domain" description="TfoX N-terminal" evidence="2">
    <location>
        <begin position="8"/>
        <end position="99"/>
    </location>
</feature>
<keyword evidence="1" id="KW-0472">Membrane</keyword>
<protein>
    <submittedName>
        <fullName evidence="3">TfoX/Sxy family protein</fullName>
    </submittedName>
</protein>
<reference evidence="4" key="1">
    <citation type="journal article" date="2019" name="Int. J. Syst. Evol. Microbiol.">
        <title>The Global Catalogue of Microorganisms (GCM) 10K type strain sequencing project: providing services to taxonomists for standard genome sequencing and annotation.</title>
        <authorList>
            <consortium name="The Broad Institute Genomics Platform"/>
            <consortium name="The Broad Institute Genome Sequencing Center for Infectious Disease"/>
            <person name="Wu L."/>
            <person name="Ma J."/>
        </authorList>
    </citation>
    <scope>NUCLEOTIDE SEQUENCE [LARGE SCALE GENOMIC DNA]</scope>
    <source>
        <strain evidence="4">CCM 7435</strain>
    </source>
</reference>
<organism evidence="3 4">
    <name type="scientific">Ancylobacter oerskovii</name>
    <dbReference type="NCBI Taxonomy" id="459519"/>
    <lineage>
        <taxon>Bacteria</taxon>
        <taxon>Pseudomonadati</taxon>
        <taxon>Pseudomonadota</taxon>
        <taxon>Alphaproteobacteria</taxon>
        <taxon>Hyphomicrobiales</taxon>
        <taxon>Xanthobacteraceae</taxon>
        <taxon>Ancylobacter</taxon>
    </lineage>
</organism>
<dbReference type="Gene3D" id="3.30.1460.30">
    <property type="entry name" value="YgaC/TfoX-N like chaperone"/>
    <property type="match status" value="1"/>
</dbReference>
<dbReference type="Proteomes" id="UP001597299">
    <property type="component" value="Unassembled WGS sequence"/>
</dbReference>
<dbReference type="InterPro" id="IPR007076">
    <property type="entry name" value="TfoX_N"/>
</dbReference>